<comment type="caution">
    <text evidence="1">The sequence shown here is derived from an EMBL/GenBank/DDBJ whole genome shotgun (WGS) entry which is preliminary data.</text>
</comment>
<sequence length="176" mass="19701">MTQNKGKPKTEFALVPQTDLGTGELLVPEVIKALVRYADKYHLDPERGHVVLMYSKPYITIDGYLYHARQAGIPYSLSSYPLDEGQRKDYQIGEGDYAWLAQVMFGEKEETFTGLGIVTKDEMTATSKGKPEQLRSPVVAAHPQLLAQKRAEWQALRRAFPIGETEGDKGGEVENE</sequence>
<accession>X1K950</accession>
<name>X1K950_9ZZZZ</name>
<dbReference type="EMBL" id="BARV01009723">
    <property type="protein sequence ID" value="GAI03522.1"/>
    <property type="molecule type" value="Genomic_DNA"/>
</dbReference>
<organism evidence="1">
    <name type="scientific">marine sediment metagenome</name>
    <dbReference type="NCBI Taxonomy" id="412755"/>
    <lineage>
        <taxon>unclassified sequences</taxon>
        <taxon>metagenomes</taxon>
        <taxon>ecological metagenomes</taxon>
    </lineage>
</organism>
<protein>
    <submittedName>
        <fullName evidence="1">Uncharacterized protein</fullName>
    </submittedName>
</protein>
<gene>
    <name evidence="1" type="ORF">S06H3_19073</name>
</gene>
<proteinExistence type="predicted"/>
<evidence type="ECO:0000313" key="1">
    <source>
        <dbReference type="EMBL" id="GAI03522.1"/>
    </source>
</evidence>
<feature type="non-terminal residue" evidence="1">
    <location>
        <position position="176"/>
    </location>
</feature>
<reference evidence="1" key="1">
    <citation type="journal article" date="2014" name="Front. Microbiol.">
        <title>High frequency of phylogenetically diverse reductive dehalogenase-homologous genes in deep subseafloor sedimentary metagenomes.</title>
        <authorList>
            <person name="Kawai M."/>
            <person name="Futagami T."/>
            <person name="Toyoda A."/>
            <person name="Takaki Y."/>
            <person name="Nishi S."/>
            <person name="Hori S."/>
            <person name="Arai W."/>
            <person name="Tsubouchi T."/>
            <person name="Morono Y."/>
            <person name="Uchiyama I."/>
            <person name="Ito T."/>
            <person name="Fujiyama A."/>
            <person name="Inagaki F."/>
            <person name="Takami H."/>
        </authorList>
    </citation>
    <scope>NUCLEOTIDE SEQUENCE</scope>
    <source>
        <strain evidence="1">Expedition CK06-06</strain>
    </source>
</reference>
<dbReference type="AlphaFoldDB" id="X1K950"/>